<keyword evidence="2" id="KW-0547">Nucleotide-binding</keyword>
<dbReference type="Gene3D" id="1.10.8.60">
    <property type="match status" value="2"/>
</dbReference>
<comment type="similarity">
    <text evidence="1">Belongs to the AAA ATPase family.</text>
</comment>
<gene>
    <name evidence="6" type="ORF">BdWA1_000728</name>
</gene>
<name>A0AAD9UQC4_9APIC</name>
<dbReference type="InterPro" id="IPR003593">
    <property type="entry name" value="AAA+_ATPase"/>
</dbReference>
<dbReference type="SUPFAM" id="SSF52540">
    <property type="entry name" value="P-loop containing nucleoside triphosphate hydrolases"/>
    <property type="match status" value="2"/>
</dbReference>
<proteinExistence type="inferred from homology"/>
<dbReference type="GO" id="GO:0005634">
    <property type="term" value="C:nucleus"/>
    <property type="evidence" value="ECO:0007669"/>
    <property type="project" value="TreeGrafter"/>
</dbReference>
<dbReference type="InterPro" id="IPR027417">
    <property type="entry name" value="P-loop_NTPase"/>
</dbReference>
<reference evidence="6" key="1">
    <citation type="journal article" date="2023" name="Nat. Microbiol.">
        <title>Babesia duncani multi-omics identifies virulence factors and drug targets.</title>
        <authorList>
            <person name="Singh P."/>
            <person name="Lonardi S."/>
            <person name="Liang Q."/>
            <person name="Vydyam P."/>
            <person name="Khabirova E."/>
            <person name="Fang T."/>
            <person name="Gihaz S."/>
            <person name="Thekkiniath J."/>
            <person name="Munshi M."/>
            <person name="Abel S."/>
            <person name="Ciampossin L."/>
            <person name="Batugedara G."/>
            <person name="Gupta M."/>
            <person name="Lu X.M."/>
            <person name="Lenz T."/>
            <person name="Chakravarty S."/>
            <person name="Cornillot E."/>
            <person name="Hu Y."/>
            <person name="Ma W."/>
            <person name="Gonzalez L.M."/>
            <person name="Sanchez S."/>
            <person name="Estrada K."/>
            <person name="Sanchez-Flores A."/>
            <person name="Montero E."/>
            <person name="Harb O.S."/>
            <person name="Le Roch K.G."/>
            <person name="Mamoun C.B."/>
        </authorList>
    </citation>
    <scope>NUCLEOTIDE SEQUENCE</scope>
    <source>
        <strain evidence="6">WA1</strain>
    </source>
</reference>
<evidence type="ECO:0000313" key="6">
    <source>
        <dbReference type="EMBL" id="KAK2197725.1"/>
    </source>
</evidence>
<dbReference type="Proteomes" id="UP001214638">
    <property type="component" value="Unassembled WGS sequence"/>
</dbReference>
<dbReference type="InterPro" id="IPR003959">
    <property type="entry name" value="ATPase_AAA_core"/>
</dbReference>
<dbReference type="GO" id="GO:0005524">
    <property type="term" value="F:ATP binding"/>
    <property type="evidence" value="ECO:0007669"/>
    <property type="project" value="UniProtKB-KW"/>
</dbReference>
<feature type="domain" description="AAA+ ATPase" evidence="5">
    <location>
        <begin position="182"/>
        <end position="317"/>
    </location>
</feature>
<feature type="domain" description="AAA+ ATPase" evidence="5">
    <location>
        <begin position="452"/>
        <end position="588"/>
    </location>
</feature>
<dbReference type="RefSeq" id="XP_067804567.1">
    <property type="nucleotide sequence ID" value="XM_067945776.1"/>
</dbReference>
<dbReference type="GO" id="GO:0042254">
    <property type="term" value="P:ribosome biogenesis"/>
    <property type="evidence" value="ECO:0007669"/>
    <property type="project" value="TreeGrafter"/>
</dbReference>
<evidence type="ECO:0000259" key="5">
    <source>
        <dbReference type="SMART" id="SM00382"/>
    </source>
</evidence>
<evidence type="ECO:0000256" key="4">
    <source>
        <dbReference type="SAM" id="MobiDB-lite"/>
    </source>
</evidence>
<dbReference type="GeneID" id="94335026"/>
<comment type="caution">
    <text evidence="6">The sequence shown here is derived from an EMBL/GenBank/DDBJ whole genome shotgun (WGS) entry which is preliminary data.</text>
</comment>
<protein>
    <submittedName>
        <fullName evidence="6">Bifunctional ATPase</fullName>
    </submittedName>
</protein>
<dbReference type="AlphaFoldDB" id="A0AAD9UQC4"/>
<accession>A0AAD9UQC4</accession>
<dbReference type="PANTHER" id="PTHR23077:SF171">
    <property type="entry name" value="NUCLEAR VALOSIN-CONTAINING PROTEIN-LIKE"/>
    <property type="match status" value="1"/>
</dbReference>
<sequence length="696" mass="77585">MAKRLLEHRTRSMIIDRNLNWPPTFYSKHIVAFQALDKSNEEERVDFDELIESLQLLYPDYKRQRQSSLKSLLQEIVKERVPFHSVHANTSDQDEPLTKKTKLKQHEKSGAGVMNPLQASKINASDKDEGEYLQGFSFTPEFEIEARLEHIGGIDGIKREIQELVILPLKYPDVYKHLGVQPTRGVLLHGPPGSGKSRLAEAIAGEAGCAFFRVAATEIVTGMSGDSEARLRRLFDQAKQVAPSIIFLDEIDAITPKRENVSRELEKRIVAQLGICMDGLAHHFVIVIGATNRHECLDPMIRRNGRFDREISMGIPDAKSRVSILEAVTSNMRLDVSVDFQEIANLTPGYVGADLQALAREAAMCRIATLFRNTDPGALGSFDLGSVYITHEDFTFAISRIQPSAKREGFATIPDVTWSNIGALGHLQKEMEEHVVNPIRFKRLYKRFGLVVPAGILLYGPPGCGKTLLAKAMANASKANFISIKGPELLNKYVGESERAVRLIFQRAAVSAPCVVFFDEIDSLCPIRSSESNQATERVVNQLLTELDGIQNREHVYVVAATNRPDIIDPAMLRPGRLERLMYVPLPNTEGRLDILQKLTIEIPLDAGIDLKWIAQNTPGYSGADLALLVREAGTAAVSEATMRLMQENTCMHPNVDAPPDACLTMQDFKIAISRTFPSVKQDQINFYESFKRAKS</sequence>
<evidence type="ECO:0000313" key="7">
    <source>
        <dbReference type="Proteomes" id="UP001214638"/>
    </source>
</evidence>
<keyword evidence="3" id="KW-0067">ATP-binding</keyword>
<dbReference type="GO" id="GO:1990275">
    <property type="term" value="F:preribosome binding"/>
    <property type="evidence" value="ECO:0007669"/>
    <property type="project" value="TreeGrafter"/>
</dbReference>
<dbReference type="Gene3D" id="3.40.50.300">
    <property type="entry name" value="P-loop containing nucleotide triphosphate hydrolases"/>
    <property type="match status" value="2"/>
</dbReference>
<dbReference type="FunFam" id="3.40.50.300:FF:000149">
    <property type="entry name" value="Nuclear valosin-containing protein-like"/>
    <property type="match status" value="1"/>
</dbReference>
<keyword evidence="7" id="KW-1185">Reference proteome</keyword>
<dbReference type="EMBL" id="JALLKP010000001">
    <property type="protein sequence ID" value="KAK2197725.1"/>
    <property type="molecule type" value="Genomic_DNA"/>
</dbReference>
<dbReference type="KEGG" id="bdw:94335026"/>
<dbReference type="SMART" id="SM00382">
    <property type="entry name" value="AAA"/>
    <property type="match status" value="2"/>
</dbReference>
<organism evidence="6 7">
    <name type="scientific">Babesia duncani</name>
    <dbReference type="NCBI Taxonomy" id="323732"/>
    <lineage>
        <taxon>Eukaryota</taxon>
        <taxon>Sar</taxon>
        <taxon>Alveolata</taxon>
        <taxon>Apicomplexa</taxon>
        <taxon>Aconoidasida</taxon>
        <taxon>Piroplasmida</taxon>
        <taxon>Babesiidae</taxon>
        <taxon>Babesia</taxon>
    </lineage>
</organism>
<dbReference type="PANTHER" id="PTHR23077">
    <property type="entry name" value="AAA-FAMILY ATPASE"/>
    <property type="match status" value="1"/>
</dbReference>
<evidence type="ECO:0000256" key="2">
    <source>
        <dbReference type="ARBA" id="ARBA00022741"/>
    </source>
</evidence>
<dbReference type="FunFam" id="3.40.50.300:FF:000365">
    <property type="entry name" value="Ribosome biogenesis ATPase RIX7"/>
    <property type="match status" value="1"/>
</dbReference>
<dbReference type="Pfam" id="PF00004">
    <property type="entry name" value="AAA"/>
    <property type="match status" value="2"/>
</dbReference>
<dbReference type="Pfam" id="PF17862">
    <property type="entry name" value="AAA_lid_3"/>
    <property type="match status" value="2"/>
</dbReference>
<dbReference type="InterPro" id="IPR041569">
    <property type="entry name" value="AAA_lid_3"/>
</dbReference>
<dbReference type="GO" id="GO:0003723">
    <property type="term" value="F:RNA binding"/>
    <property type="evidence" value="ECO:0007669"/>
    <property type="project" value="TreeGrafter"/>
</dbReference>
<dbReference type="InterPro" id="IPR050168">
    <property type="entry name" value="AAA_ATPase_domain"/>
</dbReference>
<evidence type="ECO:0000256" key="3">
    <source>
        <dbReference type="ARBA" id="ARBA00022840"/>
    </source>
</evidence>
<dbReference type="GO" id="GO:0016887">
    <property type="term" value="F:ATP hydrolysis activity"/>
    <property type="evidence" value="ECO:0007669"/>
    <property type="project" value="InterPro"/>
</dbReference>
<evidence type="ECO:0000256" key="1">
    <source>
        <dbReference type="ARBA" id="ARBA00006914"/>
    </source>
</evidence>
<feature type="region of interest" description="Disordered" evidence="4">
    <location>
        <begin position="87"/>
        <end position="109"/>
    </location>
</feature>